<dbReference type="PANTHER" id="PTHR14513:SF0">
    <property type="entry name" value="PROTECTION OF TELOMERES PROTEIN 1"/>
    <property type="match status" value="1"/>
</dbReference>
<dbReference type="GO" id="GO:0016233">
    <property type="term" value="P:telomere capping"/>
    <property type="evidence" value="ECO:0007669"/>
    <property type="project" value="TreeGrafter"/>
</dbReference>
<dbReference type="GO" id="GO:0032210">
    <property type="term" value="P:regulation of telomere maintenance via telomerase"/>
    <property type="evidence" value="ECO:0007669"/>
    <property type="project" value="TreeGrafter"/>
</dbReference>
<dbReference type="Proteomes" id="UP000269793">
    <property type="component" value="Chromosome I"/>
</dbReference>
<evidence type="ECO:0000256" key="6">
    <source>
        <dbReference type="ARBA" id="ARBA00023125"/>
    </source>
</evidence>
<evidence type="ECO:0000313" key="10">
    <source>
        <dbReference type="EMBL" id="AYO41026.1"/>
    </source>
</evidence>
<dbReference type="InterPro" id="IPR028389">
    <property type="entry name" value="POT1"/>
</dbReference>
<accession>A0A3G2RZQ5</accession>
<keyword evidence="7" id="KW-0539">Nucleus</keyword>
<dbReference type="SUPFAM" id="SSF50249">
    <property type="entry name" value="Nucleic acid-binding proteins"/>
    <property type="match status" value="2"/>
</dbReference>
<name>A0A3G2RZQ5_MALR7</name>
<feature type="domain" description="Protection of telomeres protein 1 ssDNA-binding" evidence="9">
    <location>
        <begin position="393"/>
        <end position="524"/>
    </location>
</feature>
<evidence type="ECO:0000256" key="5">
    <source>
        <dbReference type="ARBA" id="ARBA00022895"/>
    </source>
</evidence>
<comment type="similarity">
    <text evidence="3">Belongs to the telombin family.</text>
</comment>
<dbReference type="GO" id="GO:0000783">
    <property type="term" value="C:nuclear telomere cap complex"/>
    <property type="evidence" value="ECO:0007669"/>
    <property type="project" value="TreeGrafter"/>
</dbReference>
<keyword evidence="4" id="KW-0158">Chromosome</keyword>
<proteinExistence type="inferred from homology"/>
<dbReference type="EMBL" id="CP033148">
    <property type="protein sequence ID" value="AYO41026.1"/>
    <property type="molecule type" value="Genomic_DNA"/>
</dbReference>
<gene>
    <name evidence="10" type="ORF">DNF11_0076</name>
</gene>
<evidence type="ECO:0000256" key="1">
    <source>
        <dbReference type="ARBA" id="ARBA00004123"/>
    </source>
</evidence>
<dbReference type="InterPro" id="IPR012340">
    <property type="entry name" value="NA-bd_OB-fold"/>
</dbReference>
<dbReference type="VEuPathDB" id="FungiDB:DNF11_0076"/>
<dbReference type="PANTHER" id="PTHR14513">
    <property type="entry name" value="PROTECTION OF TELOMERES 1"/>
    <property type="match status" value="1"/>
</dbReference>
<reference evidence="10 11" key="1">
    <citation type="submission" date="2018-10" db="EMBL/GenBank/DDBJ databases">
        <title>Complete genome sequence of Malassezia restricta CBS 7877.</title>
        <authorList>
            <person name="Morand S.C."/>
            <person name="Bertignac M."/>
            <person name="Iltis A."/>
            <person name="Kolder I."/>
            <person name="Pirovano W."/>
            <person name="Jourdain R."/>
            <person name="Clavaud C."/>
        </authorList>
    </citation>
    <scope>NUCLEOTIDE SEQUENCE [LARGE SCALE GENOMIC DNA]</scope>
    <source>
        <strain evidence="10 11">CBS 7877</strain>
    </source>
</reference>
<comment type="subcellular location">
    <subcellularLocation>
        <location evidence="2">Chromosome</location>
        <location evidence="2">Telomere</location>
    </subcellularLocation>
    <subcellularLocation>
        <location evidence="1">Nucleus</location>
    </subcellularLocation>
</comment>
<feature type="compositionally biased region" description="Polar residues" evidence="8">
    <location>
        <begin position="209"/>
        <end position="220"/>
    </location>
</feature>
<protein>
    <recommendedName>
        <fullName evidence="9">Protection of telomeres protein 1 ssDNA-binding domain-containing protein</fullName>
    </recommendedName>
</protein>
<dbReference type="Pfam" id="PF16686">
    <property type="entry name" value="POT1PC"/>
    <property type="match status" value="1"/>
</dbReference>
<organism evidence="10 11">
    <name type="scientific">Malassezia restricta (strain ATCC 96810 / NBRC 103918 / CBS 7877)</name>
    <name type="common">Seborrheic dermatitis infection agent</name>
    <dbReference type="NCBI Taxonomy" id="425264"/>
    <lineage>
        <taxon>Eukaryota</taxon>
        <taxon>Fungi</taxon>
        <taxon>Dikarya</taxon>
        <taxon>Basidiomycota</taxon>
        <taxon>Ustilaginomycotina</taxon>
        <taxon>Malasseziomycetes</taxon>
        <taxon>Malasseziales</taxon>
        <taxon>Malasseziaceae</taxon>
        <taxon>Malassezia</taxon>
    </lineage>
</organism>
<dbReference type="InterPro" id="IPR032042">
    <property type="entry name" value="POT1PC"/>
</dbReference>
<dbReference type="GO" id="GO:0010521">
    <property type="term" value="F:telomerase inhibitor activity"/>
    <property type="evidence" value="ECO:0007669"/>
    <property type="project" value="TreeGrafter"/>
</dbReference>
<evidence type="ECO:0000256" key="2">
    <source>
        <dbReference type="ARBA" id="ARBA00004574"/>
    </source>
</evidence>
<dbReference type="GO" id="GO:0098505">
    <property type="term" value="F:G-rich strand telomeric DNA binding"/>
    <property type="evidence" value="ECO:0007669"/>
    <property type="project" value="TreeGrafter"/>
</dbReference>
<dbReference type="OrthoDB" id="2186770at2759"/>
<sequence>MGRARRRRTSAADPIEAERSTVAFPVADTSTGPPFPSARTVCVHPRTPLLALCESEVDMLGAPVPWSRWLGRVSRGRGAAVCTHGTLSDVSGLSQGEPRSFQCVLDGAEDAALPVTFRGPYAAALHEVWRRHTHDAPMPVFLSGFGGDVVRVRSSPPRAGLVFSERVALKALLHTDAEEELLLWFEGDRSRPTTLVMQPPKEADEQAAQPLSQTSTLSDASLPSWPGHVLDLARPGTLDGTTYTPLADVEVHSTVHVMGVVMDKPVVHLPRARAHGGMTDAMVRLAIQPPKPWDGGASLLVMNLFARHLDRLPTHVVRGDALLVRQLQIQAYQGKAHGVGPAFQPYAWAACHAPHHCTASPGNELGAEERAALVQMVQHGTSAAVSTHPLVTLDALQPNTYVDMIVEVVRVKHFGAVPDLFVADYTTHPLIQGHDALLAKHHARPDVPDHMVFQIGLWGQQAGLSTRLQPRQLIRINNVRIKTNALGMLQGSLGTSTDRGYNVAVLSERDPLVQPLCTRRAEWLDACTSAKRPRLSPPSPVRPPRFELWEAEEPLIRSILDGYSPAVLDTPCCVLRVSPEHDWLRAYCSTCHRILPQAHAFCTTCADEDGHALVRVLHLVLHVCDASDAPASRRGAEYIDTLPLVATGHVAAAYLGCSVQEYESDRSASHDRILERTTRPAAHPVHVRASLQDHDTYIIDELHFPT</sequence>
<evidence type="ECO:0000256" key="4">
    <source>
        <dbReference type="ARBA" id="ARBA00022454"/>
    </source>
</evidence>
<dbReference type="AlphaFoldDB" id="A0A3G2RZQ5"/>
<evidence type="ECO:0000256" key="8">
    <source>
        <dbReference type="SAM" id="MobiDB-lite"/>
    </source>
</evidence>
<evidence type="ECO:0000313" key="11">
    <source>
        <dbReference type="Proteomes" id="UP000269793"/>
    </source>
</evidence>
<feature type="region of interest" description="Disordered" evidence="8">
    <location>
        <begin position="201"/>
        <end position="220"/>
    </location>
</feature>
<dbReference type="Gene3D" id="2.40.50.140">
    <property type="entry name" value="Nucleic acid-binding proteins"/>
    <property type="match status" value="2"/>
</dbReference>
<keyword evidence="5" id="KW-0779">Telomere</keyword>
<keyword evidence="6" id="KW-0238">DNA-binding</keyword>
<evidence type="ECO:0000256" key="3">
    <source>
        <dbReference type="ARBA" id="ARBA00008442"/>
    </source>
</evidence>
<keyword evidence="11" id="KW-1185">Reference proteome</keyword>
<evidence type="ECO:0000256" key="7">
    <source>
        <dbReference type="ARBA" id="ARBA00023242"/>
    </source>
</evidence>
<evidence type="ECO:0000259" key="9">
    <source>
        <dbReference type="Pfam" id="PF16686"/>
    </source>
</evidence>